<organism evidence="1 2">
    <name type="scientific">Tsukamurella paurometabola (strain ATCC 8368 / DSM 20162 / CCUG 35730 / CIP 100753 / JCM 10117 / KCTC 9821 / NBRC 16120 / NCIMB 702349 / NCTC 13040)</name>
    <name type="common">Corynebacterium paurometabolum</name>
    <dbReference type="NCBI Taxonomy" id="521096"/>
    <lineage>
        <taxon>Bacteria</taxon>
        <taxon>Bacillati</taxon>
        <taxon>Actinomycetota</taxon>
        <taxon>Actinomycetes</taxon>
        <taxon>Mycobacteriales</taxon>
        <taxon>Tsukamurellaceae</taxon>
        <taxon>Tsukamurella</taxon>
    </lineage>
</organism>
<dbReference type="KEGG" id="tpr:Tpau_3216"/>
<evidence type="ECO:0000313" key="2">
    <source>
        <dbReference type="Proteomes" id="UP000001213"/>
    </source>
</evidence>
<keyword evidence="2" id="KW-1185">Reference proteome</keyword>
<proteinExistence type="predicted"/>
<accession>D5UVM1</accession>
<name>D5UVM1_TSUPD</name>
<dbReference type="RefSeq" id="WP_013127810.1">
    <property type="nucleotide sequence ID" value="NC_014158.1"/>
</dbReference>
<reference evidence="1 2" key="2">
    <citation type="journal article" date="2011" name="Stand. Genomic Sci.">
        <title>Complete genome sequence of Tsukamurella paurometabola type strain (no. 33).</title>
        <authorList>
            <person name="Munk A.C."/>
            <person name="Lapidus A."/>
            <person name="Lucas S."/>
            <person name="Nolan M."/>
            <person name="Tice H."/>
            <person name="Cheng J.F."/>
            <person name="Del Rio T.G."/>
            <person name="Goodwin L."/>
            <person name="Pitluck S."/>
            <person name="Liolios K."/>
            <person name="Huntemann M."/>
            <person name="Ivanova N."/>
            <person name="Mavromatis K."/>
            <person name="Mikhailova N."/>
            <person name="Pati A."/>
            <person name="Chen A."/>
            <person name="Palaniappan K."/>
            <person name="Tapia R."/>
            <person name="Han C."/>
            <person name="Land M."/>
            <person name="Hauser L."/>
            <person name="Chang Y.J."/>
            <person name="Jeffries C.D."/>
            <person name="Brettin T."/>
            <person name="Yasawong M."/>
            <person name="Brambilla E.M."/>
            <person name="Rohde M."/>
            <person name="Sikorski J."/>
            <person name="Goker M."/>
            <person name="Detter J.C."/>
            <person name="Woyke T."/>
            <person name="Bristow J."/>
            <person name="Eisen J.A."/>
            <person name="Markowitz V."/>
            <person name="Hugenholtz P."/>
            <person name="Kyrpides N.C."/>
            <person name="Klenk H.P."/>
        </authorList>
    </citation>
    <scope>NUCLEOTIDE SEQUENCE [LARGE SCALE GENOMIC DNA]</scope>
    <source>
        <strain evidence="2">ATCC 8368 / DSM 20162 / CCUG 35730 / CIP 100753 / JCM 10117 / KCTC 9821 / NBRC 16120 / NCIMB 702349 / NCTC 13040</strain>
    </source>
</reference>
<gene>
    <name evidence="1" type="ordered locus">Tpau_3216</name>
</gene>
<evidence type="ECO:0000313" key="1">
    <source>
        <dbReference type="EMBL" id="ADG79803.1"/>
    </source>
</evidence>
<sequence length="254" mass="27845">MTLTEFLSAISKESRVKRVLATTFYLDAALGDTPVNSATVKDAIVNARVPGAKTWNVPAAFTNAGAYVELAGLDENGRKLWRLTPSGYDHVASFADLTWVGATQSSSRRNADIEQIRSVVSCISDENAKEYANEAVDCLEAEAHRAAIVFMWVAAVHEIQERVFASSTPAEITAAAQKHNPKAKTIKKRDDLVEYNEELLLQIGQDLGVLDKNEKQILAGCLTLRNSSGHPNKYRPGEHKAKAHIEDIVGILFR</sequence>
<dbReference type="Proteomes" id="UP000001213">
    <property type="component" value="Chromosome"/>
</dbReference>
<dbReference type="eggNOG" id="ENOG5033SHV">
    <property type="taxonomic scope" value="Bacteria"/>
</dbReference>
<dbReference type="EMBL" id="CP001966">
    <property type="protein sequence ID" value="ADG79803.1"/>
    <property type="molecule type" value="Genomic_DNA"/>
</dbReference>
<dbReference type="AlphaFoldDB" id="D5UVM1"/>
<protein>
    <submittedName>
        <fullName evidence="1">Uncharacterized protein</fullName>
    </submittedName>
</protein>
<reference evidence="2" key="1">
    <citation type="submission" date="2010-03" db="EMBL/GenBank/DDBJ databases">
        <title>The complete chromosome of Tsukamurella paurometabola DSM 20162.</title>
        <authorList>
            <consortium name="US DOE Joint Genome Institute (JGI-PGF)"/>
            <person name="Lucas S."/>
            <person name="Copeland A."/>
            <person name="Lapidus A."/>
            <person name="Glavina del Rio T."/>
            <person name="Dalin E."/>
            <person name="Tice H."/>
            <person name="Bruce D."/>
            <person name="Goodwin L."/>
            <person name="Pitluck S."/>
            <person name="Kyrpides N."/>
            <person name="Mavromatis K."/>
            <person name="Ivanova N."/>
            <person name="Mikhailova N."/>
            <person name="Munk A.C."/>
            <person name="Brettin T."/>
            <person name="Detter J.C."/>
            <person name="Tapia R."/>
            <person name="Han C."/>
            <person name="Larimer F."/>
            <person name="Land M."/>
            <person name="Hauser L."/>
            <person name="Markowitz V."/>
            <person name="Cheng J.-F."/>
            <person name="Hugenholtz P."/>
            <person name="Woyke T."/>
            <person name="Wu D."/>
            <person name="Jando M."/>
            <person name="Brambilla E."/>
            <person name="Klenk H.-P."/>
            <person name="Eisen J.A."/>
        </authorList>
    </citation>
    <scope>NUCLEOTIDE SEQUENCE [LARGE SCALE GENOMIC DNA]</scope>
    <source>
        <strain evidence="2">ATCC 8368 / DSM 20162 / CCUG 35730 / CIP 100753 / JCM 10117 / KCTC 9821 / NBRC 16120 / NCIMB 702349 / NCTC 13040</strain>
    </source>
</reference>
<dbReference type="HOGENOM" id="CLU_1093908_0_0_11"/>
<dbReference type="STRING" id="521096.Tpau_3216"/>